<comment type="caution">
    <text evidence="2">The sequence shown here is derived from an EMBL/GenBank/DDBJ whole genome shotgun (WGS) entry which is preliminary data.</text>
</comment>
<keyword evidence="3" id="KW-1185">Reference proteome</keyword>
<proteinExistence type="predicted"/>
<reference evidence="2 3" key="1">
    <citation type="submission" date="2019-10" db="EMBL/GenBank/DDBJ databases">
        <title>Whole genome shotgun sequence of Acrocarpospora pleiomorpha NBRC 16267.</title>
        <authorList>
            <person name="Ichikawa N."/>
            <person name="Kimura A."/>
            <person name="Kitahashi Y."/>
            <person name="Komaki H."/>
            <person name="Oguchi A."/>
        </authorList>
    </citation>
    <scope>NUCLEOTIDE SEQUENCE [LARGE SCALE GENOMIC DNA]</scope>
    <source>
        <strain evidence="2 3">NBRC 16267</strain>
    </source>
</reference>
<sequence>MSARAMNGAGALRVGVRAVAWVRGMAPRTGMPVDSRDSRQTSSWRGEPTRFSRRTRVSYEAKPWAMVVPECFASVCAVVLGLRGEGVREADGGAGAPRVSVRGRTMVCRARTRAVNRMGFGW</sequence>
<protein>
    <submittedName>
        <fullName evidence="2">Uncharacterized protein</fullName>
    </submittedName>
</protein>
<dbReference type="Proteomes" id="UP000377595">
    <property type="component" value="Unassembled WGS sequence"/>
</dbReference>
<dbReference type="EMBL" id="BLAF01000059">
    <property type="protein sequence ID" value="GES24917.1"/>
    <property type="molecule type" value="Genomic_DNA"/>
</dbReference>
<evidence type="ECO:0000256" key="1">
    <source>
        <dbReference type="SAM" id="MobiDB-lite"/>
    </source>
</evidence>
<gene>
    <name evidence="2" type="ORF">Aple_078160</name>
</gene>
<evidence type="ECO:0000313" key="3">
    <source>
        <dbReference type="Proteomes" id="UP000377595"/>
    </source>
</evidence>
<accession>A0A5M3XUP8</accession>
<name>A0A5M3XUP8_9ACTN</name>
<feature type="region of interest" description="Disordered" evidence="1">
    <location>
        <begin position="28"/>
        <end position="52"/>
    </location>
</feature>
<dbReference type="AlphaFoldDB" id="A0A5M3XUP8"/>
<organism evidence="2 3">
    <name type="scientific">Acrocarpospora pleiomorpha</name>
    <dbReference type="NCBI Taxonomy" id="90975"/>
    <lineage>
        <taxon>Bacteria</taxon>
        <taxon>Bacillati</taxon>
        <taxon>Actinomycetota</taxon>
        <taxon>Actinomycetes</taxon>
        <taxon>Streptosporangiales</taxon>
        <taxon>Streptosporangiaceae</taxon>
        <taxon>Acrocarpospora</taxon>
    </lineage>
</organism>
<evidence type="ECO:0000313" key="2">
    <source>
        <dbReference type="EMBL" id="GES24917.1"/>
    </source>
</evidence>